<dbReference type="SUPFAM" id="SSF48452">
    <property type="entry name" value="TPR-like"/>
    <property type="match status" value="2"/>
</dbReference>
<dbReference type="PANTHER" id="PTHR45641">
    <property type="entry name" value="TETRATRICOPEPTIDE REPEAT PROTEIN (AFU_ORTHOLOGUE AFUA_6G03870)"/>
    <property type="match status" value="1"/>
</dbReference>
<dbReference type="InterPro" id="IPR011990">
    <property type="entry name" value="TPR-like_helical_dom_sf"/>
</dbReference>
<name>A0ABQ8UJU3_9EUKA</name>
<keyword evidence="5" id="KW-1185">Reference proteome</keyword>
<dbReference type="SMART" id="SM00028">
    <property type="entry name" value="TPR"/>
    <property type="match status" value="4"/>
</dbReference>
<sequence>MLRTFSPIQREWQMSPLKNPAMSTVRRDMAKRDTKIIRVNEIEEEANAFLRDGNFEDAISKSNEGIAMLNQCFGSEHPEHIYLNILLGEAYMHCGNYGAAATALNTANRILEQSPGFTETHIWRVTCDQDLGTLHRVQGNLAESERLFRKVVEVRRSTQGASHPDTAFAYLQGRYDRALNLLQKARSTFETYYGSDSVQVASAINHTGSIYLRQGRMHEALEAYTQGQALLEARGLYQNPDLATVCCNLGIVHEHLEQYDQALDCYERARAMRERILGSGHPDTASCVLHIGRLMLAMGRLAGRAHHPREHACTRTAQSSTW</sequence>
<dbReference type="Proteomes" id="UP001141327">
    <property type="component" value="Unassembled WGS sequence"/>
</dbReference>
<dbReference type="PROSITE" id="PS50005">
    <property type="entry name" value="TPR"/>
    <property type="match status" value="2"/>
</dbReference>
<dbReference type="Gene3D" id="1.25.40.10">
    <property type="entry name" value="Tetratricopeptide repeat domain"/>
    <property type="match status" value="2"/>
</dbReference>
<comment type="caution">
    <text evidence="4">The sequence shown here is derived from an EMBL/GenBank/DDBJ whole genome shotgun (WGS) entry which is preliminary data.</text>
</comment>
<feature type="repeat" description="TPR" evidence="3">
    <location>
        <begin position="243"/>
        <end position="276"/>
    </location>
</feature>
<keyword evidence="1" id="KW-0677">Repeat</keyword>
<gene>
    <name evidence="4" type="ORF">PAPYR_4549</name>
</gene>
<keyword evidence="2 3" id="KW-0802">TPR repeat</keyword>
<evidence type="ECO:0000313" key="5">
    <source>
        <dbReference type="Proteomes" id="UP001141327"/>
    </source>
</evidence>
<protein>
    <submittedName>
        <fullName evidence="4">Tetratricopeptide repeat protein</fullName>
    </submittedName>
</protein>
<evidence type="ECO:0000313" key="4">
    <source>
        <dbReference type="EMBL" id="KAJ4459494.1"/>
    </source>
</evidence>
<dbReference type="Pfam" id="PF13374">
    <property type="entry name" value="TPR_10"/>
    <property type="match status" value="1"/>
</dbReference>
<dbReference type="InterPro" id="IPR019734">
    <property type="entry name" value="TPR_rpt"/>
</dbReference>
<accession>A0ABQ8UJU3</accession>
<organism evidence="4 5">
    <name type="scientific">Paratrimastix pyriformis</name>
    <dbReference type="NCBI Taxonomy" id="342808"/>
    <lineage>
        <taxon>Eukaryota</taxon>
        <taxon>Metamonada</taxon>
        <taxon>Preaxostyla</taxon>
        <taxon>Paratrimastigidae</taxon>
        <taxon>Paratrimastix</taxon>
    </lineage>
</organism>
<dbReference type="Pfam" id="PF13424">
    <property type="entry name" value="TPR_12"/>
    <property type="match status" value="2"/>
</dbReference>
<proteinExistence type="predicted"/>
<evidence type="ECO:0000256" key="3">
    <source>
        <dbReference type="PROSITE-ProRule" id="PRU00339"/>
    </source>
</evidence>
<dbReference type="PANTHER" id="PTHR45641:SF19">
    <property type="entry name" value="NEPHROCYSTIN-3"/>
    <property type="match status" value="1"/>
</dbReference>
<reference evidence="4" key="1">
    <citation type="journal article" date="2022" name="bioRxiv">
        <title>Genomics of Preaxostyla Flagellates Illuminates Evolutionary Transitions and the Path Towards Mitochondrial Loss.</title>
        <authorList>
            <person name="Novak L.V.F."/>
            <person name="Treitli S.C."/>
            <person name="Pyrih J."/>
            <person name="Halakuc P."/>
            <person name="Pipaliya S.V."/>
            <person name="Vacek V."/>
            <person name="Brzon O."/>
            <person name="Soukal P."/>
            <person name="Eme L."/>
            <person name="Dacks J.B."/>
            <person name="Karnkowska A."/>
            <person name="Elias M."/>
            <person name="Hampl V."/>
        </authorList>
    </citation>
    <scope>NUCLEOTIDE SEQUENCE</scope>
    <source>
        <strain evidence="4">RCP-MX</strain>
    </source>
</reference>
<feature type="repeat" description="TPR" evidence="3">
    <location>
        <begin position="201"/>
        <end position="234"/>
    </location>
</feature>
<evidence type="ECO:0000256" key="1">
    <source>
        <dbReference type="ARBA" id="ARBA00022737"/>
    </source>
</evidence>
<dbReference type="EMBL" id="JAPMOS010000019">
    <property type="protein sequence ID" value="KAJ4459494.1"/>
    <property type="molecule type" value="Genomic_DNA"/>
</dbReference>
<evidence type="ECO:0000256" key="2">
    <source>
        <dbReference type="ARBA" id="ARBA00022803"/>
    </source>
</evidence>